<dbReference type="PANTHER" id="PTHR44757:SF2">
    <property type="entry name" value="BIOFILM ARCHITECTURE MAINTENANCE PROTEIN MBAA"/>
    <property type="match status" value="1"/>
</dbReference>
<evidence type="ECO:0000313" key="5">
    <source>
        <dbReference type="EMBL" id="MBB4767087.1"/>
    </source>
</evidence>
<comment type="caution">
    <text evidence="5">The sequence shown here is derived from an EMBL/GenBank/DDBJ whole genome shotgun (WGS) entry which is preliminary data.</text>
</comment>
<organism evidence="5 6">
    <name type="scientific">Actinoplanes digitatis</name>
    <dbReference type="NCBI Taxonomy" id="1868"/>
    <lineage>
        <taxon>Bacteria</taxon>
        <taxon>Bacillati</taxon>
        <taxon>Actinomycetota</taxon>
        <taxon>Actinomycetes</taxon>
        <taxon>Micromonosporales</taxon>
        <taxon>Micromonosporaceae</taxon>
        <taxon>Actinoplanes</taxon>
    </lineage>
</organism>
<dbReference type="Gene3D" id="3.30.70.270">
    <property type="match status" value="1"/>
</dbReference>
<evidence type="ECO:0000259" key="4">
    <source>
        <dbReference type="PROSITE" id="PS50887"/>
    </source>
</evidence>
<evidence type="ECO:0000256" key="1">
    <source>
        <dbReference type="SAM" id="Phobius"/>
    </source>
</evidence>
<keyword evidence="1" id="KW-0472">Membrane</keyword>
<evidence type="ECO:0000259" key="2">
    <source>
        <dbReference type="PROSITE" id="PS50112"/>
    </source>
</evidence>
<dbReference type="SMART" id="SM00267">
    <property type="entry name" value="GGDEF"/>
    <property type="match status" value="1"/>
</dbReference>
<dbReference type="Pfam" id="PF00990">
    <property type="entry name" value="GGDEF"/>
    <property type="match status" value="1"/>
</dbReference>
<dbReference type="PANTHER" id="PTHR44757">
    <property type="entry name" value="DIGUANYLATE CYCLASE DGCP"/>
    <property type="match status" value="1"/>
</dbReference>
<feature type="transmembrane region" description="Helical" evidence="1">
    <location>
        <begin position="20"/>
        <end position="37"/>
    </location>
</feature>
<dbReference type="InterPro" id="IPR000160">
    <property type="entry name" value="GGDEF_dom"/>
</dbReference>
<dbReference type="CDD" id="cd00130">
    <property type="entry name" value="PAS"/>
    <property type="match status" value="1"/>
</dbReference>
<dbReference type="InterPro" id="IPR000700">
    <property type="entry name" value="PAS-assoc_C"/>
</dbReference>
<dbReference type="InterPro" id="IPR035965">
    <property type="entry name" value="PAS-like_dom_sf"/>
</dbReference>
<dbReference type="PROSITE" id="PS50113">
    <property type="entry name" value="PAC"/>
    <property type="match status" value="1"/>
</dbReference>
<dbReference type="SMART" id="SM00091">
    <property type="entry name" value="PAS"/>
    <property type="match status" value="1"/>
</dbReference>
<dbReference type="SUPFAM" id="SSF55073">
    <property type="entry name" value="Nucleotide cyclase"/>
    <property type="match status" value="1"/>
</dbReference>
<sequence>MTQARPRTLGAIPTTDVVPLWVGAPTLFLTVWALAVWGEQHGAVRGAPLLLATLATLFGASGSERFQRRLGGGYLHNRVELRLLYGTVLLGVVLALAGWGFLLPAAVILIGTLHIGWSGSHAWRSATMITVLATVAIQAAVQLGVVPSVVAAAHSHVAAAILLLLGGFGLSNLGLSAARAERAGRTLERAEERYRALVQGSSDVFAVIDAGGRLTHVSAAVRQVSGWDADDLLNTAYLGLFHPDDQEQARAALAEVADAGAGSQARLELRVAHRDGTWHWHEVTLRNALDHAAVRGIVANQRDISDRRAQQTRLAHAAAHDPLTSLPNRAEVLRVLESALRDAPAGDSVALFFIDLDGFKAVNDDYGHAAGDALLVAAAQRLRAGLRDQDLLGRLGGDEFAAILTGVVDVADARTRAGQLMADMSLPFNLPEQLVNIGASIGVAVGGHDTGADDLMAAADTRMYEVKRHNRGRHRHAAPTAY</sequence>
<dbReference type="Gene3D" id="3.30.450.20">
    <property type="entry name" value="PAS domain"/>
    <property type="match status" value="1"/>
</dbReference>
<dbReference type="NCBIfam" id="TIGR00254">
    <property type="entry name" value="GGDEF"/>
    <property type="match status" value="1"/>
</dbReference>
<dbReference type="Pfam" id="PF08447">
    <property type="entry name" value="PAS_3"/>
    <property type="match status" value="1"/>
</dbReference>
<feature type="transmembrane region" description="Helical" evidence="1">
    <location>
        <begin position="44"/>
        <end position="63"/>
    </location>
</feature>
<dbReference type="NCBIfam" id="TIGR00229">
    <property type="entry name" value="sensory_box"/>
    <property type="match status" value="1"/>
</dbReference>
<accession>A0A7W7I612</accession>
<feature type="domain" description="PAS" evidence="2">
    <location>
        <begin position="190"/>
        <end position="260"/>
    </location>
</feature>
<protein>
    <submittedName>
        <fullName evidence="5">Diguanylate cyclase (GGDEF)-like protein/PAS domain S-box-containing protein</fullName>
    </submittedName>
</protein>
<dbReference type="AlphaFoldDB" id="A0A7W7I612"/>
<keyword evidence="6" id="KW-1185">Reference proteome</keyword>
<dbReference type="InterPro" id="IPR000014">
    <property type="entry name" value="PAS"/>
</dbReference>
<evidence type="ECO:0000313" key="6">
    <source>
        <dbReference type="Proteomes" id="UP000578112"/>
    </source>
</evidence>
<feature type="transmembrane region" description="Helical" evidence="1">
    <location>
        <begin position="83"/>
        <end position="110"/>
    </location>
</feature>
<keyword evidence="1" id="KW-1133">Transmembrane helix</keyword>
<proteinExistence type="predicted"/>
<dbReference type="InterPro" id="IPR043128">
    <property type="entry name" value="Rev_trsase/Diguanyl_cyclase"/>
</dbReference>
<dbReference type="SUPFAM" id="SSF55785">
    <property type="entry name" value="PYP-like sensor domain (PAS domain)"/>
    <property type="match status" value="1"/>
</dbReference>
<dbReference type="CDD" id="cd01949">
    <property type="entry name" value="GGDEF"/>
    <property type="match status" value="1"/>
</dbReference>
<dbReference type="PROSITE" id="PS50887">
    <property type="entry name" value="GGDEF"/>
    <property type="match status" value="1"/>
</dbReference>
<feature type="domain" description="PAC" evidence="3">
    <location>
        <begin position="265"/>
        <end position="316"/>
    </location>
</feature>
<feature type="transmembrane region" description="Helical" evidence="1">
    <location>
        <begin position="122"/>
        <end position="141"/>
    </location>
</feature>
<dbReference type="EMBL" id="JACHNH010000001">
    <property type="protein sequence ID" value="MBB4767087.1"/>
    <property type="molecule type" value="Genomic_DNA"/>
</dbReference>
<dbReference type="InterPro" id="IPR013655">
    <property type="entry name" value="PAS_fold_3"/>
</dbReference>
<dbReference type="RefSeq" id="WP_184998155.1">
    <property type="nucleotide sequence ID" value="NZ_BOMK01000040.1"/>
</dbReference>
<reference evidence="5 6" key="1">
    <citation type="submission" date="2020-08" db="EMBL/GenBank/DDBJ databases">
        <title>Sequencing the genomes of 1000 actinobacteria strains.</title>
        <authorList>
            <person name="Klenk H.-P."/>
        </authorList>
    </citation>
    <scope>NUCLEOTIDE SEQUENCE [LARGE SCALE GENOMIC DNA]</scope>
    <source>
        <strain evidence="5 6">DSM 43149</strain>
    </source>
</reference>
<dbReference type="InterPro" id="IPR052155">
    <property type="entry name" value="Biofilm_reg_signaling"/>
</dbReference>
<dbReference type="PROSITE" id="PS50112">
    <property type="entry name" value="PAS"/>
    <property type="match status" value="1"/>
</dbReference>
<dbReference type="Proteomes" id="UP000578112">
    <property type="component" value="Unassembled WGS sequence"/>
</dbReference>
<feature type="domain" description="GGDEF" evidence="4">
    <location>
        <begin position="347"/>
        <end position="481"/>
    </location>
</feature>
<gene>
    <name evidence="5" type="ORF">BJ971_007643</name>
</gene>
<feature type="transmembrane region" description="Helical" evidence="1">
    <location>
        <begin position="153"/>
        <end position="175"/>
    </location>
</feature>
<evidence type="ECO:0000259" key="3">
    <source>
        <dbReference type="PROSITE" id="PS50113"/>
    </source>
</evidence>
<name>A0A7W7I612_9ACTN</name>
<dbReference type="InterPro" id="IPR029787">
    <property type="entry name" value="Nucleotide_cyclase"/>
</dbReference>
<keyword evidence="1" id="KW-0812">Transmembrane</keyword>